<dbReference type="SUPFAM" id="SSF46689">
    <property type="entry name" value="Homeodomain-like"/>
    <property type="match status" value="1"/>
</dbReference>
<dbReference type="GO" id="GO:0003700">
    <property type="term" value="F:DNA-binding transcription factor activity"/>
    <property type="evidence" value="ECO:0007669"/>
    <property type="project" value="TreeGrafter"/>
</dbReference>
<dbReference type="PANTHER" id="PTHR30055:SF146">
    <property type="entry name" value="HTH-TYPE TRANSCRIPTIONAL DUAL REGULATOR CECR"/>
    <property type="match status" value="1"/>
</dbReference>
<dbReference type="EMBL" id="CP045529">
    <property type="protein sequence ID" value="QFU97923.1"/>
    <property type="molecule type" value="Genomic_DNA"/>
</dbReference>
<organism evidence="4 5">
    <name type="scientific">Luteimicrobium xylanilyticum</name>
    <dbReference type="NCBI Taxonomy" id="1133546"/>
    <lineage>
        <taxon>Bacteria</taxon>
        <taxon>Bacillati</taxon>
        <taxon>Actinomycetota</taxon>
        <taxon>Actinomycetes</taxon>
        <taxon>Micrococcales</taxon>
        <taxon>Luteimicrobium</taxon>
    </lineage>
</organism>
<evidence type="ECO:0000256" key="1">
    <source>
        <dbReference type="ARBA" id="ARBA00023125"/>
    </source>
</evidence>
<evidence type="ECO:0000313" key="5">
    <source>
        <dbReference type="Proteomes" id="UP000326702"/>
    </source>
</evidence>
<dbReference type="Pfam" id="PF00440">
    <property type="entry name" value="TetR_N"/>
    <property type="match status" value="1"/>
</dbReference>
<dbReference type="PANTHER" id="PTHR30055">
    <property type="entry name" value="HTH-TYPE TRANSCRIPTIONAL REGULATOR RUTR"/>
    <property type="match status" value="1"/>
</dbReference>
<keyword evidence="1 2" id="KW-0238">DNA-binding</keyword>
<dbReference type="OrthoDB" id="3403733at2"/>
<name>A0A5P9Q902_9MICO</name>
<dbReference type="AlphaFoldDB" id="A0A5P9Q902"/>
<accession>A0A5P9Q902</accession>
<evidence type="ECO:0000259" key="3">
    <source>
        <dbReference type="PROSITE" id="PS50977"/>
    </source>
</evidence>
<dbReference type="Gene3D" id="1.10.357.10">
    <property type="entry name" value="Tetracycline Repressor, domain 2"/>
    <property type="match status" value="1"/>
</dbReference>
<evidence type="ECO:0000256" key="2">
    <source>
        <dbReference type="PROSITE-ProRule" id="PRU00335"/>
    </source>
</evidence>
<dbReference type="GO" id="GO:0000976">
    <property type="term" value="F:transcription cis-regulatory region binding"/>
    <property type="evidence" value="ECO:0007669"/>
    <property type="project" value="TreeGrafter"/>
</dbReference>
<evidence type="ECO:0000313" key="4">
    <source>
        <dbReference type="EMBL" id="QFU97923.1"/>
    </source>
</evidence>
<dbReference type="InterPro" id="IPR050109">
    <property type="entry name" value="HTH-type_TetR-like_transc_reg"/>
</dbReference>
<dbReference type="Proteomes" id="UP000326702">
    <property type="component" value="Chromosome"/>
</dbReference>
<reference evidence="4 5" key="1">
    <citation type="submission" date="2019-10" db="EMBL/GenBank/DDBJ databases">
        <title>Genome sequence of Luteimicrobium xylanilyticum HY-24.</title>
        <authorList>
            <person name="Kim D.Y."/>
            <person name="Park H.-Y."/>
        </authorList>
    </citation>
    <scope>NUCLEOTIDE SEQUENCE [LARGE SCALE GENOMIC DNA]</scope>
    <source>
        <strain evidence="4 5">HY-24</strain>
    </source>
</reference>
<dbReference type="InterPro" id="IPR001647">
    <property type="entry name" value="HTH_TetR"/>
</dbReference>
<feature type="DNA-binding region" description="H-T-H motif" evidence="2">
    <location>
        <begin position="27"/>
        <end position="46"/>
    </location>
</feature>
<proteinExistence type="predicted"/>
<dbReference type="KEGG" id="lxl:KDY119_01429"/>
<dbReference type="PRINTS" id="PR00455">
    <property type="entry name" value="HTHTETR"/>
</dbReference>
<keyword evidence="5" id="KW-1185">Reference proteome</keyword>
<protein>
    <recommendedName>
        <fullName evidence="3">HTH tetR-type domain-containing protein</fullName>
    </recommendedName>
</protein>
<sequence length="184" mass="19429">MTADERREQILDAATTAFAEHGYAGTTTDEVARAAGVSQPYVVRLFGSKHDLFAAVLARICGAIIASFERVEPGPDAARALGDVYVRLLADRDKLRVLMHGFVSGSDPTFGLQARRTLVRAFEIFRELTGQGDEAARNFVASGMLINVLLAAEAPEHASEPGVGELLACAVGADAAAELITDAA</sequence>
<dbReference type="InterPro" id="IPR009057">
    <property type="entry name" value="Homeodomain-like_sf"/>
</dbReference>
<feature type="domain" description="HTH tetR-type" evidence="3">
    <location>
        <begin position="4"/>
        <end position="64"/>
    </location>
</feature>
<gene>
    <name evidence="4" type="ORF">KDY119_01429</name>
</gene>
<dbReference type="PROSITE" id="PS50977">
    <property type="entry name" value="HTH_TETR_2"/>
    <property type="match status" value="1"/>
</dbReference>